<evidence type="ECO:0000313" key="2">
    <source>
        <dbReference type="EMBL" id="KAA6332450.1"/>
    </source>
</evidence>
<dbReference type="EMBL" id="SNRW01042407">
    <property type="protein sequence ID" value="KAA6332450.1"/>
    <property type="molecule type" value="Genomic_DNA"/>
</dbReference>
<evidence type="ECO:0000313" key="3">
    <source>
        <dbReference type="Proteomes" id="UP000324800"/>
    </source>
</evidence>
<feature type="compositionally biased region" description="Polar residues" evidence="1">
    <location>
        <begin position="80"/>
        <end position="98"/>
    </location>
</feature>
<dbReference type="Proteomes" id="UP000324800">
    <property type="component" value="Unassembled WGS sequence"/>
</dbReference>
<organism evidence="2 3">
    <name type="scientific">Streblomastix strix</name>
    <dbReference type="NCBI Taxonomy" id="222440"/>
    <lineage>
        <taxon>Eukaryota</taxon>
        <taxon>Metamonada</taxon>
        <taxon>Preaxostyla</taxon>
        <taxon>Oxymonadida</taxon>
        <taxon>Streblomastigidae</taxon>
        <taxon>Streblomastix</taxon>
    </lineage>
</organism>
<feature type="compositionally biased region" description="Acidic residues" evidence="1">
    <location>
        <begin position="99"/>
        <end position="112"/>
    </location>
</feature>
<feature type="compositionally biased region" description="Basic and acidic residues" evidence="1">
    <location>
        <begin position="114"/>
        <end position="128"/>
    </location>
</feature>
<dbReference type="AlphaFoldDB" id="A0A5J4RH59"/>
<name>A0A5J4RH59_9EUKA</name>
<protein>
    <submittedName>
        <fullName evidence="2">Uncharacterized protein</fullName>
    </submittedName>
</protein>
<reference evidence="2 3" key="1">
    <citation type="submission" date="2019-03" db="EMBL/GenBank/DDBJ databases">
        <title>Single cell metagenomics reveals metabolic interactions within the superorganism composed of flagellate Streblomastix strix and complex community of Bacteroidetes bacteria on its surface.</title>
        <authorList>
            <person name="Treitli S.C."/>
            <person name="Kolisko M."/>
            <person name="Husnik F."/>
            <person name="Keeling P."/>
            <person name="Hampl V."/>
        </authorList>
    </citation>
    <scope>NUCLEOTIDE SEQUENCE [LARGE SCALE GENOMIC DNA]</scope>
    <source>
        <strain evidence="2">ST1C</strain>
    </source>
</reference>
<gene>
    <name evidence="2" type="ORF">EZS28_053275</name>
</gene>
<feature type="compositionally biased region" description="Low complexity" evidence="1">
    <location>
        <begin position="46"/>
        <end position="55"/>
    </location>
</feature>
<feature type="non-terminal residue" evidence="2">
    <location>
        <position position="1"/>
    </location>
</feature>
<feature type="region of interest" description="Disordered" evidence="1">
    <location>
        <begin position="21"/>
        <end position="128"/>
    </location>
</feature>
<sequence length="128" mass="14378">QVKLKEKLQYLNRRPNKLTNTVLEAEQVNQSPYPTSPQGVSKLQPTLTLLTTSQRSRSREKKADVVPVTEDKSAKRSKGNKTSAGSMKQKQGFNSDNQIEIEPDSETDEPDQLDLGRKRPEKKGGQRS</sequence>
<feature type="compositionally biased region" description="Polar residues" evidence="1">
    <location>
        <begin position="21"/>
        <end position="45"/>
    </location>
</feature>
<accession>A0A5J4RH59</accession>
<comment type="caution">
    <text evidence="2">The sequence shown here is derived from an EMBL/GenBank/DDBJ whole genome shotgun (WGS) entry which is preliminary data.</text>
</comment>
<feature type="compositionally biased region" description="Basic and acidic residues" evidence="1">
    <location>
        <begin position="61"/>
        <end position="74"/>
    </location>
</feature>
<proteinExistence type="predicted"/>
<evidence type="ECO:0000256" key="1">
    <source>
        <dbReference type="SAM" id="MobiDB-lite"/>
    </source>
</evidence>